<dbReference type="KEGG" id="ngr:NAEGRDRAFT_49357"/>
<feature type="compositionally biased region" description="Low complexity" evidence="11">
    <location>
        <begin position="50"/>
        <end position="61"/>
    </location>
</feature>
<dbReference type="GO" id="GO:0019706">
    <property type="term" value="F:protein-cysteine S-palmitoyltransferase activity"/>
    <property type="evidence" value="ECO:0007669"/>
    <property type="project" value="UniProtKB-EC"/>
</dbReference>
<keyword evidence="5 10" id="KW-0472">Membrane</keyword>
<dbReference type="InParanoid" id="D2VGJ2"/>
<comment type="domain">
    <text evidence="10">The DHHC domain is required for palmitoyltransferase activity.</text>
</comment>
<dbReference type="PANTHER" id="PTHR22883:SF43">
    <property type="entry name" value="PALMITOYLTRANSFERASE APP"/>
    <property type="match status" value="1"/>
</dbReference>
<dbReference type="VEuPathDB" id="AmoebaDB:NAEGRDRAFT_49357"/>
<dbReference type="Pfam" id="PF01529">
    <property type="entry name" value="DHHC"/>
    <property type="match status" value="1"/>
</dbReference>
<dbReference type="OMA" id="HHCLWIS"/>
<evidence type="ECO:0000313" key="13">
    <source>
        <dbReference type="EMBL" id="EFC44075.1"/>
    </source>
</evidence>
<evidence type="ECO:0000256" key="7">
    <source>
        <dbReference type="ARBA" id="ARBA00023288"/>
    </source>
</evidence>
<keyword evidence="3 10" id="KW-0812">Transmembrane</keyword>
<keyword evidence="8 10" id="KW-0012">Acyltransferase</keyword>
<dbReference type="GO" id="GO:0005783">
    <property type="term" value="C:endoplasmic reticulum"/>
    <property type="evidence" value="ECO:0007669"/>
    <property type="project" value="TreeGrafter"/>
</dbReference>
<dbReference type="GO" id="GO:0006612">
    <property type="term" value="P:protein targeting to membrane"/>
    <property type="evidence" value="ECO:0007669"/>
    <property type="project" value="TreeGrafter"/>
</dbReference>
<dbReference type="RefSeq" id="XP_002676819.1">
    <property type="nucleotide sequence ID" value="XM_002676773.1"/>
</dbReference>
<evidence type="ECO:0000313" key="14">
    <source>
        <dbReference type="Proteomes" id="UP000006671"/>
    </source>
</evidence>
<dbReference type="STRING" id="5762.D2VGJ2"/>
<dbReference type="AlphaFoldDB" id="D2VGJ2"/>
<keyword evidence="4 10" id="KW-1133">Transmembrane helix</keyword>
<dbReference type="OrthoDB" id="331948at2759"/>
<feature type="domain" description="Palmitoyltransferase DHHC" evidence="12">
    <location>
        <begin position="290"/>
        <end position="457"/>
    </location>
</feature>
<comment type="subcellular location">
    <subcellularLocation>
        <location evidence="1">Endomembrane system</location>
        <topology evidence="1">Multi-pass membrane protein</topology>
    </subcellularLocation>
</comment>
<keyword evidence="2 10" id="KW-0808">Transferase</keyword>
<keyword evidence="6" id="KW-0564">Palmitate</keyword>
<proteinExistence type="inferred from homology"/>
<feature type="region of interest" description="Disordered" evidence="11">
    <location>
        <begin position="239"/>
        <end position="284"/>
    </location>
</feature>
<evidence type="ECO:0000256" key="9">
    <source>
        <dbReference type="ARBA" id="ARBA00048048"/>
    </source>
</evidence>
<dbReference type="GeneID" id="8850108"/>
<dbReference type="Proteomes" id="UP000006671">
    <property type="component" value="Unassembled WGS sequence"/>
</dbReference>
<dbReference type="PROSITE" id="PS50216">
    <property type="entry name" value="DHHC"/>
    <property type="match status" value="1"/>
</dbReference>
<keyword evidence="14" id="KW-1185">Reference proteome</keyword>
<comment type="catalytic activity">
    <reaction evidence="9 10">
        <text>L-cysteinyl-[protein] + hexadecanoyl-CoA = S-hexadecanoyl-L-cysteinyl-[protein] + CoA</text>
        <dbReference type="Rhea" id="RHEA:36683"/>
        <dbReference type="Rhea" id="RHEA-COMP:10131"/>
        <dbReference type="Rhea" id="RHEA-COMP:11032"/>
        <dbReference type="ChEBI" id="CHEBI:29950"/>
        <dbReference type="ChEBI" id="CHEBI:57287"/>
        <dbReference type="ChEBI" id="CHEBI:57379"/>
        <dbReference type="ChEBI" id="CHEBI:74151"/>
        <dbReference type="EC" id="2.3.1.225"/>
    </reaction>
</comment>
<evidence type="ECO:0000256" key="8">
    <source>
        <dbReference type="ARBA" id="ARBA00023315"/>
    </source>
</evidence>
<evidence type="ECO:0000256" key="4">
    <source>
        <dbReference type="ARBA" id="ARBA00022989"/>
    </source>
</evidence>
<evidence type="ECO:0000259" key="12">
    <source>
        <dbReference type="Pfam" id="PF01529"/>
    </source>
</evidence>
<dbReference type="InterPro" id="IPR039859">
    <property type="entry name" value="PFA4/ZDH16/20/ERF2-like"/>
</dbReference>
<sequence length="495" mass="57789">MCSEDLCLLVWDKSCDVACSLGCNLCLCRYRWCPCYECCNEDEEEEENTKSSASSSSSEGTSSGGKLHDHHHQHDDKCNCNNTKKTIVATSPPTLSEEELALKKLKRKEKNMHYNRKLEAGVYYLILFGFLYMGVIPFIVSYYWIDIFGLFVDSEKAPNMKYPLLELQTTYSTQDWDKLNLLGAHWSFYLYYIGWILSYITYEMSKRSNPGRIFVEGDEKHLGYISHKDSITFERKEEQKAINSEKVQEQQTSTTTLRNRKSGEKNLENEKQENESSDSATAITANATKKEETKVVEFPTRSKFCTRCGHRAAKYDHHCLWISNCVGEKNQLTFLAFLLSMVVQMSLCFIMVICLFYLTYCEVNQLFDYAFQYESMKRISSLHGKRIEELYTDGKTQQMLQFVHSNNPIMQFHTFLFIVLNVINLGIAGLVLAFVGFMSGVQLYMITFNMASVEHFNPEKYTYQPKIQRNWRKNWMLFYQQIMLPFNKFTDYDQQ</sequence>
<evidence type="ECO:0000256" key="10">
    <source>
        <dbReference type="RuleBase" id="RU079119"/>
    </source>
</evidence>
<evidence type="ECO:0000256" key="2">
    <source>
        <dbReference type="ARBA" id="ARBA00022679"/>
    </source>
</evidence>
<dbReference type="EC" id="2.3.1.225" evidence="10"/>
<feature type="compositionally biased region" description="Basic and acidic residues" evidence="11">
    <location>
        <begin position="261"/>
        <end position="274"/>
    </location>
</feature>
<name>D2VGJ2_NAEGR</name>
<accession>D2VGJ2</accession>
<feature type="transmembrane region" description="Helical" evidence="10">
    <location>
        <begin position="415"/>
        <end position="437"/>
    </location>
</feature>
<protein>
    <recommendedName>
        <fullName evidence="10">Palmitoyltransferase</fullName>
        <ecNumber evidence="10">2.3.1.225</ecNumber>
    </recommendedName>
</protein>
<feature type="transmembrane region" description="Helical" evidence="10">
    <location>
        <begin position="122"/>
        <end position="145"/>
    </location>
</feature>
<reference evidence="13 14" key="1">
    <citation type="journal article" date="2010" name="Cell">
        <title>The genome of Naegleria gruberi illuminates early eukaryotic versatility.</title>
        <authorList>
            <person name="Fritz-Laylin L.K."/>
            <person name="Prochnik S.E."/>
            <person name="Ginger M.L."/>
            <person name="Dacks J.B."/>
            <person name="Carpenter M.L."/>
            <person name="Field M.C."/>
            <person name="Kuo A."/>
            <person name="Paredez A."/>
            <person name="Chapman J."/>
            <person name="Pham J."/>
            <person name="Shu S."/>
            <person name="Neupane R."/>
            <person name="Cipriano M."/>
            <person name="Mancuso J."/>
            <person name="Tu H."/>
            <person name="Salamov A."/>
            <person name="Lindquist E."/>
            <person name="Shapiro H."/>
            <person name="Lucas S."/>
            <person name="Grigoriev I.V."/>
            <person name="Cande W.Z."/>
            <person name="Fulton C."/>
            <person name="Rokhsar D.S."/>
            <person name="Dawson S.C."/>
        </authorList>
    </citation>
    <scope>NUCLEOTIDE SEQUENCE [LARGE SCALE GENOMIC DNA]</scope>
    <source>
        <strain evidence="13 14">NEG-M</strain>
    </source>
</reference>
<keyword evidence="7" id="KW-0449">Lipoprotein</keyword>
<feature type="region of interest" description="Disordered" evidence="11">
    <location>
        <begin position="49"/>
        <end position="79"/>
    </location>
</feature>
<comment type="similarity">
    <text evidence="10">Belongs to the DHHC palmitoyltransferase family.</text>
</comment>
<feature type="transmembrane region" description="Helical" evidence="10">
    <location>
        <begin position="332"/>
        <end position="358"/>
    </location>
</feature>
<feature type="transmembrane region" description="Helical" evidence="10">
    <location>
        <begin position="186"/>
        <end position="202"/>
    </location>
</feature>
<organism evidence="14">
    <name type="scientific">Naegleria gruberi</name>
    <name type="common">Amoeba</name>
    <dbReference type="NCBI Taxonomy" id="5762"/>
    <lineage>
        <taxon>Eukaryota</taxon>
        <taxon>Discoba</taxon>
        <taxon>Heterolobosea</taxon>
        <taxon>Tetramitia</taxon>
        <taxon>Eutetramitia</taxon>
        <taxon>Vahlkampfiidae</taxon>
        <taxon>Naegleria</taxon>
    </lineage>
</organism>
<dbReference type="EMBL" id="GG738870">
    <property type="protein sequence ID" value="EFC44075.1"/>
    <property type="molecule type" value="Genomic_DNA"/>
</dbReference>
<evidence type="ECO:0000256" key="11">
    <source>
        <dbReference type="SAM" id="MobiDB-lite"/>
    </source>
</evidence>
<evidence type="ECO:0000256" key="5">
    <source>
        <dbReference type="ARBA" id="ARBA00023136"/>
    </source>
</evidence>
<dbReference type="PANTHER" id="PTHR22883">
    <property type="entry name" value="ZINC FINGER DHHC DOMAIN CONTAINING PROTEIN"/>
    <property type="match status" value="1"/>
</dbReference>
<dbReference type="InterPro" id="IPR001594">
    <property type="entry name" value="Palmitoyltrfase_DHHC"/>
</dbReference>
<dbReference type="GO" id="GO:0005794">
    <property type="term" value="C:Golgi apparatus"/>
    <property type="evidence" value="ECO:0007669"/>
    <property type="project" value="TreeGrafter"/>
</dbReference>
<evidence type="ECO:0000256" key="3">
    <source>
        <dbReference type="ARBA" id="ARBA00022692"/>
    </source>
</evidence>
<gene>
    <name evidence="13" type="ORF">NAEGRDRAFT_49357</name>
</gene>
<evidence type="ECO:0000256" key="6">
    <source>
        <dbReference type="ARBA" id="ARBA00023139"/>
    </source>
</evidence>
<evidence type="ECO:0000256" key="1">
    <source>
        <dbReference type="ARBA" id="ARBA00004127"/>
    </source>
</evidence>